<gene>
    <name evidence="9" type="ordered locus">Deipe_1495</name>
</gene>
<dbReference type="PATRIC" id="fig|937777.3.peg.1498"/>
<dbReference type="GO" id="GO:0030295">
    <property type="term" value="F:protein kinase activator activity"/>
    <property type="evidence" value="ECO:0007669"/>
    <property type="project" value="TreeGrafter"/>
</dbReference>
<evidence type="ECO:0000256" key="2">
    <source>
        <dbReference type="ARBA" id="ARBA00012438"/>
    </source>
</evidence>
<dbReference type="Proteomes" id="UP000010467">
    <property type="component" value="Chromosome"/>
</dbReference>
<dbReference type="GO" id="GO:0000156">
    <property type="term" value="F:phosphorelay response regulator activity"/>
    <property type="evidence" value="ECO:0007669"/>
    <property type="project" value="TreeGrafter"/>
</dbReference>
<dbReference type="Gene3D" id="3.30.565.10">
    <property type="entry name" value="Histidine kinase-like ATPase, C-terminal domain"/>
    <property type="match status" value="1"/>
</dbReference>
<dbReference type="PROSITE" id="PS50109">
    <property type="entry name" value="HIS_KIN"/>
    <property type="match status" value="1"/>
</dbReference>
<proteinExistence type="predicted"/>
<keyword evidence="4" id="KW-0808">Transferase</keyword>
<dbReference type="STRING" id="937777.Deipe_1495"/>
<keyword evidence="5 9" id="KW-0418">Kinase</keyword>
<feature type="region of interest" description="Disordered" evidence="7">
    <location>
        <begin position="1"/>
        <end position="35"/>
    </location>
</feature>
<protein>
    <recommendedName>
        <fullName evidence="2">histidine kinase</fullName>
        <ecNumber evidence="2">2.7.13.3</ecNumber>
    </recommendedName>
</protein>
<accession>K9ZZK5</accession>
<evidence type="ECO:0000256" key="6">
    <source>
        <dbReference type="SAM" id="Coils"/>
    </source>
</evidence>
<organism evidence="9 10">
    <name type="scientific">Deinococcus peraridilitoris (strain DSM 19664 / LMG 22246 / CIP 109416 / KR-200)</name>
    <dbReference type="NCBI Taxonomy" id="937777"/>
    <lineage>
        <taxon>Bacteria</taxon>
        <taxon>Thermotogati</taxon>
        <taxon>Deinococcota</taxon>
        <taxon>Deinococci</taxon>
        <taxon>Deinococcales</taxon>
        <taxon>Deinococcaceae</taxon>
        <taxon>Deinococcus</taxon>
    </lineage>
</organism>
<dbReference type="PANTHER" id="PTHR42878">
    <property type="entry name" value="TWO-COMPONENT HISTIDINE KINASE"/>
    <property type="match status" value="1"/>
</dbReference>
<dbReference type="CDD" id="cd00082">
    <property type="entry name" value="HisKA"/>
    <property type="match status" value="1"/>
</dbReference>
<dbReference type="InterPro" id="IPR005467">
    <property type="entry name" value="His_kinase_dom"/>
</dbReference>
<evidence type="ECO:0000259" key="8">
    <source>
        <dbReference type="PROSITE" id="PS50109"/>
    </source>
</evidence>
<evidence type="ECO:0000256" key="3">
    <source>
        <dbReference type="ARBA" id="ARBA00022553"/>
    </source>
</evidence>
<name>K9ZZK5_DEIPD</name>
<feature type="domain" description="Histidine kinase" evidence="8">
    <location>
        <begin position="259"/>
        <end position="471"/>
    </location>
</feature>
<dbReference type="SMART" id="SM00388">
    <property type="entry name" value="HisKA"/>
    <property type="match status" value="1"/>
</dbReference>
<dbReference type="PANTHER" id="PTHR42878:SF15">
    <property type="entry name" value="BACTERIOPHYTOCHROME"/>
    <property type="match status" value="1"/>
</dbReference>
<dbReference type="Pfam" id="PF00512">
    <property type="entry name" value="HisKA"/>
    <property type="match status" value="1"/>
</dbReference>
<dbReference type="KEGG" id="dpd:Deipe_1495"/>
<dbReference type="SUPFAM" id="SSF47384">
    <property type="entry name" value="Homodimeric domain of signal transducing histidine kinase"/>
    <property type="match status" value="1"/>
</dbReference>
<dbReference type="EC" id="2.7.13.3" evidence="2"/>
<dbReference type="GO" id="GO:0007234">
    <property type="term" value="P:osmosensory signaling via phosphorelay pathway"/>
    <property type="evidence" value="ECO:0007669"/>
    <property type="project" value="TreeGrafter"/>
</dbReference>
<evidence type="ECO:0000313" key="10">
    <source>
        <dbReference type="Proteomes" id="UP000010467"/>
    </source>
</evidence>
<dbReference type="eggNOG" id="COG4251">
    <property type="taxonomic scope" value="Bacteria"/>
</dbReference>
<dbReference type="PRINTS" id="PR00344">
    <property type="entry name" value="BCTRLSENSOR"/>
</dbReference>
<dbReference type="SMART" id="SM00387">
    <property type="entry name" value="HATPase_c"/>
    <property type="match status" value="1"/>
</dbReference>
<dbReference type="RefSeq" id="WP_015235344.1">
    <property type="nucleotide sequence ID" value="NC_019793.1"/>
</dbReference>
<keyword evidence="6" id="KW-0175">Coiled coil</keyword>
<dbReference type="InterPro" id="IPR004358">
    <property type="entry name" value="Sig_transdc_His_kin-like_C"/>
</dbReference>
<dbReference type="GO" id="GO:0000155">
    <property type="term" value="F:phosphorelay sensor kinase activity"/>
    <property type="evidence" value="ECO:0007669"/>
    <property type="project" value="InterPro"/>
</dbReference>
<dbReference type="InterPro" id="IPR036097">
    <property type="entry name" value="HisK_dim/P_sf"/>
</dbReference>
<comment type="catalytic activity">
    <reaction evidence="1">
        <text>ATP + protein L-histidine = ADP + protein N-phospho-L-histidine.</text>
        <dbReference type="EC" id="2.7.13.3"/>
    </reaction>
</comment>
<dbReference type="Pfam" id="PF02518">
    <property type="entry name" value="HATPase_c"/>
    <property type="match status" value="1"/>
</dbReference>
<sequence>MTDDTLPSSLSHNDSANFDREGASEARRHIGAAGAEQSSALERIITIGRGQADITVALRQVAESLRRQDPTRSTAEVQTLMDTARRQLAAVAHLEGVVGAALRKVTTTPVEHISAQVLQGISDTAHEQLANLEQLIAEAQDNTSSAQQVAELERIGDKVHTALQDNEMEQVAEPVASLSLAVQHTVEEIARLDLESMFSDLTDAAARLALGHLGETVPEPRMVEGVALARSLNHIAASLARSREERLSNNRDLEGFARAAAHDLQEPLRTIGMYASLFHHRYAEALDDQGRQYLEVIQDALKRERELVHDLLEFARLGAAEPHRGDADANLIVTQVIGEYAPLIAATNATVTIAPLPMVHADSVEFLQLWRHLIGNALKFRRHDVAPVIEVRVTHDTEAWQFVVEDNGIGFDQQYAERVFGMMERLHTTLRFEGSGLGLAICKKIVERAGGRLWVESTLGSGSTFHFTWPK</sequence>
<evidence type="ECO:0000256" key="4">
    <source>
        <dbReference type="ARBA" id="ARBA00022679"/>
    </source>
</evidence>
<feature type="compositionally biased region" description="Polar residues" evidence="7">
    <location>
        <begin position="1"/>
        <end position="16"/>
    </location>
</feature>
<dbReference type="InterPro" id="IPR050351">
    <property type="entry name" value="BphY/WalK/GraS-like"/>
</dbReference>
<keyword evidence="3" id="KW-0597">Phosphoprotein</keyword>
<dbReference type="InterPro" id="IPR003594">
    <property type="entry name" value="HATPase_dom"/>
</dbReference>
<dbReference type="EMBL" id="CP003382">
    <property type="protein sequence ID" value="AFZ67036.1"/>
    <property type="molecule type" value="Genomic_DNA"/>
</dbReference>
<feature type="coiled-coil region" evidence="6">
    <location>
        <begin position="122"/>
        <end position="149"/>
    </location>
</feature>
<dbReference type="HOGENOM" id="CLU_000445_114_71_0"/>
<dbReference type="AlphaFoldDB" id="K9ZZK5"/>
<evidence type="ECO:0000313" key="9">
    <source>
        <dbReference type="EMBL" id="AFZ67036.1"/>
    </source>
</evidence>
<dbReference type="InterPro" id="IPR003661">
    <property type="entry name" value="HisK_dim/P_dom"/>
</dbReference>
<evidence type="ECO:0000256" key="1">
    <source>
        <dbReference type="ARBA" id="ARBA00000085"/>
    </source>
</evidence>
<dbReference type="InterPro" id="IPR036890">
    <property type="entry name" value="HATPase_C_sf"/>
</dbReference>
<dbReference type="SUPFAM" id="SSF55874">
    <property type="entry name" value="ATPase domain of HSP90 chaperone/DNA topoisomerase II/histidine kinase"/>
    <property type="match status" value="1"/>
</dbReference>
<evidence type="ECO:0000256" key="7">
    <source>
        <dbReference type="SAM" id="MobiDB-lite"/>
    </source>
</evidence>
<feature type="compositionally biased region" description="Basic and acidic residues" evidence="7">
    <location>
        <begin position="17"/>
        <end position="28"/>
    </location>
</feature>
<keyword evidence="10" id="KW-1185">Reference proteome</keyword>
<dbReference type="Gene3D" id="1.10.287.130">
    <property type="match status" value="1"/>
</dbReference>
<evidence type="ECO:0000256" key="5">
    <source>
        <dbReference type="ARBA" id="ARBA00022777"/>
    </source>
</evidence>
<reference evidence="10" key="1">
    <citation type="submission" date="2012-03" db="EMBL/GenBank/DDBJ databases">
        <title>Complete sequence of chromosome of Deinococcus peraridilitoris DSM 19664.</title>
        <authorList>
            <person name="Lucas S."/>
            <person name="Copeland A."/>
            <person name="Lapidus A."/>
            <person name="Glavina del Rio T."/>
            <person name="Dalin E."/>
            <person name="Tice H."/>
            <person name="Bruce D."/>
            <person name="Goodwin L."/>
            <person name="Pitluck S."/>
            <person name="Peters L."/>
            <person name="Mikhailova N."/>
            <person name="Lu M."/>
            <person name="Kyrpides N."/>
            <person name="Mavromatis K."/>
            <person name="Ivanova N."/>
            <person name="Brettin T."/>
            <person name="Detter J.C."/>
            <person name="Han C."/>
            <person name="Larimer F."/>
            <person name="Land M."/>
            <person name="Hauser L."/>
            <person name="Markowitz V."/>
            <person name="Cheng J.-F."/>
            <person name="Hugenholtz P."/>
            <person name="Woyke T."/>
            <person name="Wu D."/>
            <person name="Pukall R."/>
            <person name="Steenblock K."/>
            <person name="Brambilla E."/>
            <person name="Klenk H.-P."/>
            <person name="Eisen J.A."/>
        </authorList>
    </citation>
    <scope>NUCLEOTIDE SEQUENCE [LARGE SCALE GENOMIC DNA]</scope>
    <source>
        <strain evidence="10">DSM 19664 / LMG 22246 / CIP 109416 / KR-200</strain>
    </source>
</reference>